<organism evidence="2 3">
    <name type="scientific">Pristionchus mayeri</name>
    <dbReference type="NCBI Taxonomy" id="1317129"/>
    <lineage>
        <taxon>Eukaryota</taxon>
        <taxon>Metazoa</taxon>
        <taxon>Ecdysozoa</taxon>
        <taxon>Nematoda</taxon>
        <taxon>Chromadorea</taxon>
        <taxon>Rhabditida</taxon>
        <taxon>Rhabditina</taxon>
        <taxon>Diplogasteromorpha</taxon>
        <taxon>Diplogasteroidea</taxon>
        <taxon>Neodiplogasteridae</taxon>
        <taxon>Pristionchus</taxon>
    </lineage>
</organism>
<proteinExistence type="predicted"/>
<comment type="caution">
    <text evidence="2">The sequence shown here is derived from an EMBL/GenBank/DDBJ whole genome shotgun (WGS) entry which is preliminary data.</text>
</comment>
<keyword evidence="1" id="KW-0472">Membrane</keyword>
<dbReference type="EMBL" id="BTRK01000006">
    <property type="protein sequence ID" value="GMR59883.1"/>
    <property type="molecule type" value="Genomic_DNA"/>
</dbReference>
<feature type="non-terminal residue" evidence="2">
    <location>
        <position position="71"/>
    </location>
</feature>
<sequence length="71" mass="8169">MGVQEFELIDYVAPVVVGAIFSVVLFLLSVIINFTCVHKHDDITEFERWGAKYNLRMGPHRLEVTKQCTDK</sequence>
<name>A0AAN5DAE9_9BILA</name>
<evidence type="ECO:0000313" key="3">
    <source>
        <dbReference type="Proteomes" id="UP001328107"/>
    </source>
</evidence>
<accession>A0AAN5DAE9</accession>
<protein>
    <submittedName>
        <fullName evidence="2">Uncharacterized protein</fullName>
    </submittedName>
</protein>
<reference evidence="3" key="1">
    <citation type="submission" date="2022-10" db="EMBL/GenBank/DDBJ databases">
        <title>Genome assembly of Pristionchus species.</title>
        <authorList>
            <person name="Yoshida K."/>
            <person name="Sommer R.J."/>
        </authorList>
    </citation>
    <scope>NUCLEOTIDE SEQUENCE [LARGE SCALE GENOMIC DNA]</scope>
    <source>
        <strain evidence="3">RS5460</strain>
    </source>
</reference>
<keyword evidence="1" id="KW-0812">Transmembrane</keyword>
<keyword evidence="3" id="KW-1185">Reference proteome</keyword>
<dbReference type="AlphaFoldDB" id="A0AAN5DAE9"/>
<evidence type="ECO:0000313" key="2">
    <source>
        <dbReference type="EMBL" id="GMR59883.1"/>
    </source>
</evidence>
<keyword evidence="1" id="KW-1133">Transmembrane helix</keyword>
<dbReference type="Pfam" id="PF21525">
    <property type="entry name" value="Nlp36"/>
    <property type="match status" value="1"/>
</dbReference>
<gene>
    <name evidence="2" type="ORF">PMAYCL1PPCAC_30078</name>
</gene>
<feature type="transmembrane region" description="Helical" evidence="1">
    <location>
        <begin position="12"/>
        <end position="34"/>
    </location>
</feature>
<evidence type="ECO:0000256" key="1">
    <source>
        <dbReference type="SAM" id="Phobius"/>
    </source>
</evidence>
<dbReference type="Proteomes" id="UP001328107">
    <property type="component" value="Unassembled WGS sequence"/>
</dbReference>